<dbReference type="SUPFAM" id="SSF48452">
    <property type="entry name" value="TPR-like"/>
    <property type="match status" value="2"/>
</dbReference>
<keyword evidence="16" id="KW-0411">Iron-sulfur</keyword>
<dbReference type="GO" id="GO:0016020">
    <property type="term" value="C:membrane"/>
    <property type="evidence" value="ECO:0007669"/>
    <property type="project" value="InterPro"/>
</dbReference>
<dbReference type="PANTHER" id="PTHR24421">
    <property type="entry name" value="NITRATE/NITRITE SENSOR PROTEIN NARX-RELATED"/>
    <property type="match status" value="1"/>
</dbReference>
<evidence type="ECO:0000256" key="12">
    <source>
        <dbReference type="ARBA" id="ARBA00022777"/>
    </source>
</evidence>
<evidence type="ECO:0000256" key="1">
    <source>
        <dbReference type="ARBA" id="ARBA00000085"/>
    </source>
</evidence>
<dbReference type="GO" id="GO:0046983">
    <property type="term" value="F:protein dimerization activity"/>
    <property type="evidence" value="ECO:0007669"/>
    <property type="project" value="InterPro"/>
</dbReference>
<evidence type="ECO:0000256" key="5">
    <source>
        <dbReference type="ARBA" id="ARBA00017322"/>
    </source>
</evidence>
<dbReference type="EMBL" id="JACDZE010000001">
    <property type="protein sequence ID" value="MBA5628842.1"/>
    <property type="molecule type" value="Genomic_DNA"/>
</dbReference>
<feature type="domain" description="Histidine kinase" evidence="21">
    <location>
        <begin position="429"/>
        <end position="615"/>
    </location>
</feature>
<dbReference type="InterPro" id="IPR019734">
    <property type="entry name" value="TPR_rpt"/>
</dbReference>
<dbReference type="InterPro" id="IPR036890">
    <property type="entry name" value="HATPase_C_sf"/>
</dbReference>
<keyword evidence="10" id="KW-0479">Metal-binding</keyword>
<dbReference type="InterPro" id="IPR005467">
    <property type="entry name" value="His_kinase_dom"/>
</dbReference>
<dbReference type="InterPro" id="IPR004358">
    <property type="entry name" value="Sig_transdc_His_kin-like_C"/>
</dbReference>
<protein>
    <recommendedName>
        <fullName evidence="5">Oxygen sensor histidine kinase NreB</fullName>
        <ecNumber evidence="4">2.7.13.3</ecNumber>
    </recommendedName>
    <alternativeName>
        <fullName evidence="18">Nitrogen regulation protein B</fullName>
    </alternativeName>
</protein>
<dbReference type="CDD" id="cd16917">
    <property type="entry name" value="HATPase_UhpB-NarQ-NarX-like"/>
    <property type="match status" value="1"/>
</dbReference>
<dbReference type="AlphaFoldDB" id="A0A838ZR80"/>
<comment type="subcellular location">
    <subcellularLocation>
        <location evidence="3">Cytoplasm</location>
    </subcellularLocation>
</comment>
<evidence type="ECO:0000256" key="7">
    <source>
        <dbReference type="ARBA" id="ARBA00022490"/>
    </source>
</evidence>
<dbReference type="GO" id="GO:0005524">
    <property type="term" value="F:ATP binding"/>
    <property type="evidence" value="ECO:0007669"/>
    <property type="project" value="UniProtKB-KW"/>
</dbReference>
<feature type="repeat" description="TPR" evidence="19">
    <location>
        <begin position="88"/>
        <end position="121"/>
    </location>
</feature>
<evidence type="ECO:0000313" key="22">
    <source>
        <dbReference type="EMBL" id="MBA5628842.1"/>
    </source>
</evidence>
<dbReference type="Pfam" id="PF13424">
    <property type="entry name" value="TPR_12"/>
    <property type="match status" value="1"/>
</dbReference>
<comment type="function">
    <text evidence="17">Member of the two-component regulatory system NreB/NreC involved in the control of dissimilatory nitrate/nitrite reduction in response to oxygen. NreB functions as a direct oxygen sensor histidine kinase which is autophosphorylated, in the absence of oxygen, probably at the conserved histidine residue, and transfers its phosphate group probably to a conserved aspartate residue of NreC. NreB/NreC activates the expression of the nitrate (narGHJI) and nitrite (nir) reductase operons, as well as the putative nitrate transporter gene narT.</text>
</comment>
<dbReference type="Pfam" id="PF02518">
    <property type="entry name" value="HATPase_c"/>
    <property type="match status" value="1"/>
</dbReference>
<keyword evidence="6" id="KW-0004">4Fe-4S</keyword>
<dbReference type="SUPFAM" id="SSF55874">
    <property type="entry name" value="ATPase domain of HSP90 chaperone/DNA topoisomerase II/histidine kinase"/>
    <property type="match status" value="1"/>
</dbReference>
<dbReference type="Gene3D" id="3.30.565.10">
    <property type="entry name" value="Histidine kinase-like ATPase, C-terminal domain"/>
    <property type="match status" value="1"/>
</dbReference>
<name>A0A838ZR80_9FLAO</name>
<dbReference type="SMART" id="SM00387">
    <property type="entry name" value="HATPase_c"/>
    <property type="match status" value="1"/>
</dbReference>
<accession>A0A838ZR80</accession>
<evidence type="ECO:0000256" key="9">
    <source>
        <dbReference type="ARBA" id="ARBA00022679"/>
    </source>
</evidence>
<dbReference type="Gene3D" id="1.20.5.1930">
    <property type="match status" value="1"/>
</dbReference>
<keyword evidence="14" id="KW-0408">Iron</keyword>
<keyword evidence="19" id="KW-0802">TPR repeat</keyword>
<comment type="caution">
    <text evidence="22">The sequence shown here is derived from an EMBL/GenBank/DDBJ whole genome shotgun (WGS) entry which is preliminary data.</text>
</comment>
<evidence type="ECO:0000256" key="4">
    <source>
        <dbReference type="ARBA" id="ARBA00012438"/>
    </source>
</evidence>
<dbReference type="PANTHER" id="PTHR24421:SF10">
    <property type="entry name" value="NITRATE_NITRITE SENSOR PROTEIN NARQ"/>
    <property type="match status" value="1"/>
</dbReference>
<feature type="transmembrane region" description="Helical" evidence="20">
    <location>
        <begin position="366"/>
        <end position="385"/>
    </location>
</feature>
<dbReference type="InterPro" id="IPR011990">
    <property type="entry name" value="TPR-like_helical_dom_sf"/>
</dbReference>
<evidence type="ECO:0000256" key="17">
    <source>
        <dbReference type="ARBA" id="ARBA00024827"/>
    </source>
</evidence>
<keyword evidence="23" id="KW-1185">Reference proteome</keyword>
<dbReference type="Pfam" id="PF07730">
    <property type="entry name" value="HisKA_3"/>
    <property type="match status" value="1"/>
</dbReference>
<dbReference type="RefSeq" id="WP_182042423.1">
    <property type="nucleotide sequence ID" value="NZ_JACDZE010000001.1"/>
</dbReference>
<dbReference type="PRINTS" id="PR00344">
    <property type="entry name" value="BCTRLSENSOR"/>
</dbReference>
<keyword evidence="20" id="KW-1133">Transmembrane helix</keyword>
<dbReference type="InterPro" id="IPR050482">
    <property type="entry name" value="Sensor_HK_TwoCompSys"/>
</dbReference>
<evidence type="ECO:0000256" key="20">
    <source>
        <dbReference type="SAM" id="Phobius"/>
    </source>
</evidence>
<comment type="catalytic activity">
    <reaction evidence="1">
        <text>ATP + protein L-histidine = ADP + protein N-phospho-L-histidine.</text>
        <dbReference type="EC" id="2.7.13.3"/>
    </reaction>
</comment>
<proteinExistence type="predicted"/>
<evidence type="ECO:0000256" key="11">
    <source>
        <dbReference type="ARBA" id="ARBA00022741"/>
    </source>
</evidence>
<keyword evidence="12" id="KW-0418">Kinase</keyword>
<evidence type="ECO:0000256" key="13">
    <source>
        <dbReference type="ARBA" id="ARBA00022840"/>
    </source>
</evidence>
<keyword evidence="13" id="KW-0067">ATP-binding</keyword>
<dbReference type="Gene3D" id="1.25.40.10">
    <property type="entry name" value="Tetratricopeptide repeat domain"/>
    <property type="match status" value="2"/>
</dbReference>
<evidence type="ECO:0000256" key="19">
    <source>
        <dbReference type="PROSITE-ProRule" id="PRU00339"/>
    </source>
</evidence>
<keyword evidence="7" id="KW-0963">Cytoplasm</keyword>
<evidence type="ECO:0000256" key="10">
    <source>
        <dbReference type="ARBA" id="ARBA00022723"/>
    </source>
</evidence>
<dbReference type="InterPro" id="IPR011712">
    <property type="entry name" value="Sig_transdc_His_kin_sub3_dim/P"/>
</dbReference>
<evidence type="ECO:0000256" key="18">
    <source>
        <dbReference type="ARBA" id="ARBA00030800"/>
    </source>
</evidence>
<keyword evidence="20" id="KW-0812">Transmembrane</keyword>
<dbReference type="PROSITE" id="PS50005">
    <property type="entry name" value="TPR"/>
    <property type="match status" value="1"/>
</dbReference>
<reference evidence="22 23" key="1">
    <citation type="submission" date="2020-07" db="EMBL/GenBank/DDBJ databases">
        <title>Moheibacter lacus sp. nov., a member of the family Flavobacteriaceae isolated from freshwater lake sediment.</title>
        <authorList>
            <person name="Liu Y."/>
        </authorList>
    </citation>
    <scope>NUCLEOTIDE SEQUENCE [LARGE SCALE GENOMIC DNA]</scope>
    <source>
        <strain evidence="22 23">BDHS18</strain>
    </source>
</reference>
<evidence type="ECO:0000256" key="6">
    <source>
        <dbReference type="ARBA" id="ARBA00022485"/>
    </source>
</evidence>
<gene>
    <name evidence="22" type="ORF">HU137_03545</name>
</gene>
<dbReference type="GO" id="GO:0000155">
    <property type="term" value="F:phosphorelay sensor kinase activity"/>
    <property type="evidence" value="ECO:0007669"/>
    <property type="project" value="InterPro"/>
</dbReference>
<dbReference type="PROSITE" id="PS50109">
    <property type="entry name" value="HIS_KIN"/>
    <property type="match status" value="1"/>
</dbReference>
<evidence type="ECO:0000256" key="3">
    <source>
        <dbReference type="ARBA" id="ARBA00004496"/>
    </source>
</evidence>
<dbReference type="GO" id="GO:0046872">
    <property type="term" value="F:metal ion binding"/>
    <property type="evidence" value="ECO:0007669"/>
    <property type="project" value="UniProtKB-KW"/>
</dbReference>
<dbReference type="EC" id="2.7.13.3" evidence="4"/>
<keyword evidence="8" id="KW-0597">Phosphoprotein</keyword>
<keyword evidence="20" id="KW-0472">Membrane</keyword>
<dbReference type="SMART" id="SM00028">
    <property type="entry name" value="TPR"/>
    <property type="match status" value="5"/>
</dbReference>
<comment type="cofactor">
    <cofactor evidence="2">
        <name>[4Fe-4S] cluster</name>
        <dbReference type="ChEBI" id="CHEBI:49883"/>
    </cofactor>
</comment>
<evidence type="ECO:0000259" key="21">
    <source>
        <dbReference type="PROSITE" id="PS50109"/>
    </source>
</evidence>
<dbReference type="InterPro" id="IPR003594">
    <property type="entry name" value="HATPase_dom"/>
</dbReference>
<evidence type="ECO:0000256" key="14">
    <source>
        <dbReference type="ARBA" id="ARBA00023004"/>
    </source>
</evidence>
<evidence type="ECO:0000313" key="23">
    <source>
        <dbReference type="Proteomes" id="UP000552241"/>
    </source>
</evidence>
<organism evidence="22 23">
    <name type="scientific">Moheibacter lacus</name>
    <dbReference type="NCBI Taxonomy" id="2745851"/>
    <lineage>
        <taxon>Bacteria</taxon>
        <taxon>Pseudomonadati</taxon>
        <taxon>Bacteroidota</taxon>
        <taxon>Flavobacteriia</taxon>
        <taxon>Flavobacteriales</taxon>
        <taxon>Weeksellaceae</taxon>
        <taxon>Moheibacter</taxon>
    </lineage>
</organism>
<dbReference type="GO" id="GO:0005737">
    <property type="term" value="C:cytoplasm"/>
    <property type="evidence" value="ECO:0007669"/>
    <property type="project" value="UniProtKB-SubCell"/>
</dbReference>
<evidence type="ECO:0000256" key="15">
    <source>
        <dbReference type="ARBA" id="ARBA00023012"/>
    </source>
</evidence>
<keyword evidence="11" id="KW-0547">Nucleotide-binding</keyword>
<keyword evidence="15" id="KW-0902">Two-component regulatory system</keyword>
<keyword evidence="9" id="KW-0808">Transferase</keyword>
<sequence length="619" mass="72324">MSQIKEGDIEYHYQKYRENVEVKPDSALLYLAKAKKLNQQLEDENWNARIAYGMGYTHYIKNDFRTAHDYFKQAIRYANVAQDFNVLSKAYNQIGQIYAVENDVKNALVNYHKSLKISEGKEELNDNTIAVLSNLADLYILQSDTLSARNYYHQAQKIGERDDERKHLDIVYNNLAVSYMKTNKDSTEFYLNKSLQIQKENHSIYGQIMSQLNLVSTYLNFKSKDDYQKSFEYLEESLKLSKAIGNLEAEFFSYFYFGKYYEQAESNLQQALFYYNQANEVLRKGFKNDYAIELYKSLSRVHSKLGNYKEAYGFEKTQHKLQDSIFSVEKNKQFHEAQTKFDVERKNNQIQLLNKEKQIQKGQNQLIFTGSFLAIISLLILAIFYRKRMKYQETISVQEKLIFEKEIETTRTKNLLEGQNLERKRIATELHDGVGGRLSAIKIKMDQLNTTSIKDPELEECINQLQETAKEIRVISHELNENNRDKINFVHLLLQLVKDYRFYFTGEIHLNIFPESKFQEIDGVAKHYLYRTIQEILSNCLKYAEAENINIDCTFDTMYRIIVDDDGKGFDVEKVKKGMGISNLYKRVQSLNGSLFIDSAIGRGSTFIIEIPQDGKGNS</sequence>
<dbReference type="Proteomes" id="UP000552241">
    <property type="component" value="Unassembled WGS sequence"/>
</dbReference>
<evidence type="ECO:0000256" key="2">
    <source>
        <dbReference type="ARBA" id="ARBA00001966"/>
    </source>
</evidence>
<dbReference type="GO" id="GO:0051539">
    <property type="term" value="F:4 iron, 4 sulfur cluster binding"/>
    <property type="evidence" value="ECO:0007669"/>
    <property type="project" value="UniProtKB-KW"/>
</dbReference>
<evidence type="ECO:0000256" key="8">
    <source>
        <dbReference type="ARBA" id="ARBA00022553"/>
    </source>
</evidence>
<evidence type="ECO:0000256" key="16">
    <source>
        <dbReference type="ARBA" id="ARBA00023014"/>
    </source>
</evidence>